<dbReference type="InterPro" id="IPR005829">
    <property type="entry name" value="Sugar_transporter_CS"/>
</dbReference>
<feature type="region of interest" description="Disordered" evidence="6">
    <location>
        <begin position="1"/>
        <end position="105"/>
    </location>
</feature>
<evidence type="ECO:0000313" key="9">
    <source>
        <dbReference type="EMBL" id="TXT13785.1"/>
    </source>
</evidence>
<feature type="transmembrane region" description="Helical" evidence="7">
    <location>
        <begin position="238"/>
        <end position="260"/>
    </location>
</feature>
<dbReference type="InterPro" id="IPR020846">
    <property type="entry name" value="MFS_dom"/>
</dbReference>
<name>A0A7D8V2A5_VANHU</name>
<feature type="transmembrane region" description="Helical" evidence="7">
    <location>
        <begin position="510"/>
        <end position="531"/>
    </location>
</feature>
<feature type="compositionally biased region" description="Basic and acidic residues" evidence="6">
    <location>
        <begin position="588"/>
        <end position="609"/>
    </location>
</feature>
<feature type="compositionally biased region" description="Low complexity" evidence="6">
    <location>
        <begin position="60"/>
        <end position="73"/>
    </location>
</feature>
<reference evidence="9 10" key="1">
    <citation type="journal article" date="2019" name="PLoS Genet.">
        <title>Convergent evolution of linked mating-type loci in basidiomycete fungi.</title>
        <authorList>
            <person name="Sun S."/>
            <person name="Coelho M.A."/>
            <person name="Heitman J."/>
            <person name="Nowrousian M."/>
        </authorList>
    </citation>
    <scope>NUCLEOTIDE SEQUENCE [LARGE SCALE GENOMIC DNA]</scope>
    <source>
        <strain evidence="9 10">CBS 4282</strain>
    </source>
</reference>
<feature type="transmembrane region" description="Helical" evidence="7">
    <location>
        <begin position="303"/>
        <end position="323"/>
    </location>
</feature>
<feature type="region of interest" description="Disordered" evidence="6">
    <location>
        <begin position="585"/>
        <end position="609"/>
    </location>
</feature>
<evidence type="ECO:0000256" key="3">
    <source>
        <dbReference type="ARBA" id="ARBA00022692"/>
    </source>
</evidence>
<proteinExistence type="predicted"/>
<dbReference type="OrthoDB" id="5086884at2759"/>
<organism evidence="9 10">
    <name type="scientific">Vanrija humicola</name>
    <name type="common">Yeast</name>
    <name type="synonym">Cryptococcus humicola</name>
    <dbReference type="NCBI Taxonomy" id="5417"/>
    <lineage>
        <taxon>Eukaryota</taxon>
        <taxon>Fungi</taxon>
        <taxon>Dikarya</taxon>
        <taxon>Basidiomycota</taxon>
        <taxon>Agaricomycotina</taxon>
        <taxon>Tremellomycetes</taxon>
        <taxon>Trichosporonales</taxon>
        <taxon>Trichosporonaceae</taxon>
        <taxon>Vanrija</taxon>
    </lineage>
</organism>
<dbReference type="InterPro" id="IPR011701">
    <property type="entry name" value="MFS"/>
</dbReference>
<keyword evidence="2" id="KW-0813">Transport</keyword>
<evidence type="ECO:0000256" key="4">
    <source>
        <dbReference type="ARBA" id="ARBA00022989"/>
    </source>
</evidence>
<gene>
    <name evidence="9" type="ORF">VHUM_01152</name>
</gene>
<feature type="transmembrane region" description="Helical" evidence="7">
    <location>
        <begin position="380"/>
        <end position="401"/>
    </location>
</feature>
<comment type="subcellular location">
    <subcellularLocation>
        <location evidence="1">Membrane</location>
        <topology evidence="1">Multi-pass membrane protein</topology>
    </subcellularLocation>
</comment>
<sequence length="609" mass="64079">MAPPAPIGATAQRVPSFGPTAPPTPATPTVVGSDDEDGGDKDKDKAGGHATSARPSLENPSDPSPSADSALPATGTARPSSLASEAKSASGADGTGADDQPAPPELSKAQRIGLVSLGTAVMCMSAGGQQGLNIALPLIQTELDIHEADLQWVASAYSLTSGCFLLLSGRLADVFGRKRCFIIGMLWYALWCLVGAFLHSGPGFIVTRALAGAGASMGIPSAMGIIGANIHGKQRATAFAMFAAGAPIGGGTGIILGGVLASYTDKTWRPVVWLFAGLAFVIALLAMYFVPRDRHVEGHDRRVDWLGAFLITAGLVLLQFSVSDAASAPKGWRTPYIPVCFAVSIVLIVAFFFWEYHVIHRTSRPPLLRLALFTRARGRLAAMYLVGFTAWMGFVSTGYQATLYYQQVQMTGSIGAALRFLPCPIAGLTCVFIVSRLVHILPTVAIACIGLAATALSGIFLAVSSRNQLYWTFPFNAMYLWVVGADFILPTGSIFVSRMALPQEQSVGGALWQTILQLGGSFGLTFTSYAATSVREKWIDRGLDHVDALHRGLQAAFWLSSALSLLALVIAAATLHGIGLVSQAGDKQVGDKPTKESRDVGAAEQAEKA</sequence>
<evidence type="ECO:0000256" key="2">
    <source>
        <dbReference type="ARBA" id="ARBA00022448"/>
    </source>
</evidence>
<dbReference type="InterPro" id="IPR036259">
    <property type="entry name" value="MFS_trans_sf"/>
</dbReference>
<evidence type="ECO:0000256" key="1">
    <source>
        <dbReference type="ARBA" id="ARBA00004141"/>
    </source>
</evidence>
<evidence type="ECO:0000256" key="6">
    <source>
        <dbReference type="SAM" id="MobiDB-lite"/>
    </source>
</evidence>
<feature type="transmembrane region" description="Helical" evidence="7">
    <location>
        <begin position="413"/>
        <end position="434"/>
    </location>
</feature>
<evidence type="ECO:0000259" key="8">
    <source>
        <dbReference type="PROSITE" id="PS50850"/>
    </source>
</evidence>
<feature type="transmembrane region" description="Helical" evidence="7">
    <location>
        <begin position="272"/>
        <end position="291"/>
    </location>
</feature>
<evidence type="ECO:0000313" key="10">
    <source>
        <dbReference type="Proteomes" id="UP000473826"/>
    </source>
</evidence>
<feature type="domain" description="Major facilitator superfamily (MFS) profile" evidence="8">
    <location>
        <begin position="111"/>
        <end position="579"/>
    </location>
</feature>
<protein>
    <recommendedName>
        <fullName evidence="8">Major facilitator superfamily (MFS) profile domain-containing protein</fullName>
    </recommendedName>
</protein>
<evidence type="ECO:0000256" key="5">
    <source>
        <dbReference type="ARBA" id="ARBA00023136"/>
    </source>
</evidence>
<feature type="transmembrane region" description="Helical" evidence="7">
    <location>
        <begin position="205"/>
        <end position="226"/>
    </location>
</feature>
<accession>A0A7D8V2A5</accession>
<dbReference type="Pfam" id="PF07690">
    <property type="entry name" value="MFS_1"/>
    <property type="match status" value="1"/>
</dbReference>
<feature type="transmembrane region" description="Helical" evidence="7">
    <location>
        <begin position="180"/>
        <end position="199"/>
    </location>
</feature>
<dbReference type="EMBL" id="QKWK01000002">
    <property type="protein sequence ID" value="TXT13785.1"/>
    <property type="molecule type" value="Genomic_DNA"/>
</dbReference>
<dbReference type="GO" id="GO:0022857">
    <property type="term" value="F:transmembrane transporter activity"/>
    <property type="evidence" value="ECO:0007669"/>
    <property type="project" value="InterPro"/>
</dbReference>
<dbReference type="AlphaFoldDB" id="A0A7D8V2A5"/>
<keyword evidence="10" id="KW-1185">Reference proteome</keyword>
<dbReference type="Proteomes" id="UP000473826">
    <property type="component" value="Unassembled WGS sequence"/>
</dbReference>
<dbReference type="PANTHER" id="PTHR42718">
    <property type="entry name" value="MAJOR FACILITATOR SUPERFAMILY MULTIDRUG TRANSPORTER MFSC"/>
    <property type="match status" value="1"/>
</dbReference>
<dbReference type="Gene3D" id="1.20.1250.20">
    <property type="entry name" value="MFS general substrate transporter like domains"/>
    <property type="match status" value="2"/>
</dbReference>
<feature type="transmembrane region" description="Helical" evidence="7">
    <location>
        <begin position="469"/>
        <end position="489"/>
    </location>
</feature>
<dbReference type="GO" id="GO:0016020">
    <property type="term" value="C:membrane"/>
    <property type="evidence" value="ECO:0007669"/>
    <property type="project" value="UniProtKB-SubCell"/>
</dbReference>
<dbReference type="PROSITE" id="PS50850">
    <property type="entry name" value="MFS"/>
    <property type="match status" value="1"/>
</dbReference>
<feature type="transmembrane region" description="Helical" evidence="7">
    <location>
        <begin position="441"/>
        <end position="463"/>
    </location>
</feature>
<evidence type="ECO:0000256" key="7">
    <source>
        <dbReference type="SAM" id="Phobius"/>
    </source>
</evidence>
<keyword evidence="4 7" id="KW-1133">Transmembrane helix</keyword>
<keyword evidence="5 7" id="KW-0472">Membrane</keyword>
<dbReference type="PANTHER" id="PTHR42718:SF9">
    <property type="entry name" value="MAJOR FACILITATOR SUPERFAMILY MULTIDRUG TRANSPORTER MFSC"/>
    <property type="match status" value="1"/>
</dbReference>
<dbReference type="PROSITE" id="PS00216">
    <property type="entry name" value="SUGAR_TRANSPORT_1"/>
    <property type="match status" value="1"/>
</dbReference>
<keyword evidence="3 7" id="KW-0812">Transmembrane</keyword>
<feature type="transmembrane region" description="Helical" evidence="7">
    <location>
        <begin position="555"/>
        <end position="578"/>
    </location>
</feature>
<dbReference type="SUPFAM" id="SSF103473">
    <property type="entry name" value="MFS general substrate transporter"/>
    <property type="match status" value="2"/>
</dbReference>
<comment type="caution">
    <text evidence="9">The sequence shown here is derived from an EMBL/GenBank/DDBJ whole genome shotgun (WGS) entry which is preliminary data.</text>
</comment>
<feature type="transmembrane region" description="Helical" evidence="7">
    <location>
        <begin position="335"/>
        <end position="359"/>
    </location>
</feature>